<organism evidence="1">
    <name type="scientific">Albugo laibachii Nc14</name>
    <dbReference type="NCBI Taxonomy" id="890382"/>
    <lineage>
        <taxon>Eukaryota</taxon>
        <taxon>Sar</taxon>
        <taxon>Stramenopiles</taxon>
        <taxon>Oomycota</taxon>
        <taxon>Peronosporomycetes</taxon>
        <taxon>Albuginales</taxon>
        <taxon>Albuginaceae</taxon>
        <taxon>Albugo</taxon>
    </lineage>
</organism>
<reference evidence="1" key="1">
    <citation type="journal article" date="2011" name="PLoS Biol.">
        <title>Gene gain and loss during evolution of obligate parasitism in the white rust pathogen of Arabidopsis thaliana.</title>
        <authorList>
            <person name="Kemen E."/>
            <person name="Gardiner A."/>
            <person name="Schultz-Larsen T."/>
            <person name="Kemen A.C."/>
            <person name="Balmuth A.L."/>
            <person name="Robert-Seilaniantz A."/>
            <person name="Bailey K."/>
            <person name="Holub E."/>
            <person name="Studholme D.J."/>
            <person name="Maclean D."/>
            <person name="Jones J.D."/>
        </authorList>
    </citation>
    <scope>NUCLEOTIDE SEQUENCE</scope>
</reference>
<dbReference type="HOGENOM" id="CLU_1404781_0_0_1"/>
<dbReference type="AlphaFoldDB" id="F0WQ98"/>
<protein>
    <submittedName>
        <fullName evidence="1">CRNlike CRN3 putative</fullName>
    </submittedName>
</protein>
<dbReference type="EMBL" id="FR824241">
    <property type="protein sequence ID" value="CCA23504.1"/>
    <property type="molecule type" value="Genomic_DNA"/>
</dbReference>
<sequence length="194" mass="21863">MDLCVCGVEKDNDILTVRIPGHDVELSGRTDLLIVHSIVKEHPDHIDMLSKARMCIEVEKEIPSGSIYQAITELMALDLLATQPVIGLLTNLGNKWDFIWIEKNQVTKTASLKQPAQAFALIRQILACSQSDGTLNLPYIQESVKRQKLAKMLPTIIEAKENEAAAIYEMYERYRDIALHPVRIITWQVLSRAG</sequence>
<name>F0WQ98_9STRA</name>
<proteinExistence type="predicted"/>
<evidence type="ECO:0000313" key="1">
    <source>
        <dbReference type="EMBL" id="CCA23504.1"/>
    </source>
</evidence>
<reference evidence="1" key="2">
    <citation type="submission" date="2011-02" db="EMBL/GenBank/DDBJ databases">
        <authorList>
            <person name="MacLean D."/>
        </authorList>
    </citation>
    <scope>NUCLEOTIDE SEQUENCE</scope>
</reference>
<gene>
    <name evidence="1" type="primary">AlNc14C196G8579</name>
    <name evidence="1" type="ORF">ALNC14_096480</name>
</gene>
<accession>F0WQ98</accession>